<name>A0ABD3HHC6_9MARC</name>
<gene>
    <name evidence="1" type="ORF">R1sor_004671</name>
</gene>
<protein>
    <submittedName>
        <fullName evidence="1">Uncharacterized protein</fullName>
    </submittedName>
</protein>
<evidence type="ECO:0000313" key="1">
    <source>
        <dbReference type="EMBL" id="KAL3691020.1"/>
    </source>
</evidence>
<dbReference type="Proteomes" id="UP001633002">
    <property type="component" value="Unassembled WGS sequence"/>
</dbReference>
<sequence>MERLELLIGITKIPDTMKNINGNSDKQKQLLAMAELSVTHWTAETKRWLAGALDRRPLPAQPDSCTTSATNGIGIGTIGTRPRWYAPDSAQPFQRR</sequence>
<dbReference type="EMBL" id="JBJQOH010000003">
    <property type="protein sequence ID" value="KAL3691020.1"/>
    <property type="molecule type" value="Genomic_DNA"/>
</dbReference>
<dbReference type="AlphaFoldDB" id="A0ABD3HHC6"/>
<reference evidence="1 2" key="1">
    <citation type="submission" date="2024-09" db="EMBL/GenBank/DDBJ databases">
        <title>Chromosome-scale assembly of Riccia sorocarpa.</title>
        <authorList>
            <person name="Paukszto L."/>
        </authorList>
    </citation>
    <scope>NUCLEOTIDE SEQUENCE [LARGE SCALE GENOMIC DNA]</scope>
    <source>
        <strain evidence="1">LP-2024</strain>
        <tissue evidence="1">Aerial parts of the thallus</tissue>
    </source>
</reference>
<accession>A0ABD3HHC6</accession>
<evidence type="ECO:0000313" key="2">
    <source>
        <dbReference type="Proteomes" id="UP001633002"/>
    </source>
</evidence>
<proteinExistence type="predicted"/>
<keyword evidence="2" id="KW-1185">Reference proteome</keyword>
<organism evidence="1 2">
    <name type="scientific">Riccia sorocarpa</name>
    <dbReference type="NCBI Taxonomy" id="122646"/>
    <lineage>
        <taxon>Eukaryota</taxon>
        <taxon>Viridiplantae</taxon>
        <taxon>Streptophyta</taxon>
        <taxon>Embryophyta</taxon>
        <taxon>Marchantiophyta</taxon>
        <taxon>Marchantiopsida</taxon>
        <taxon>Marchantiidae</taxon>
        <taxon>Marchantiales</taxon>
        <taxon>Ricciaceae</taxon>
        <taxon>Riccia</taxon>
    </lineage>
</organism>
<comment type="caution">
    <text evidence="1">The sequence shown here is derived from an EMBL/GenBank/DDBJ whole genome shotgun (WGS) entry which is preliminary data.</text>
</comment>